<dbReference type="Proteomes" id="UP000735302">
    <property type="component" value="Unassembled WGS sequence"/>
</dbReference>
<evidence type="ECO:0000313" key="3">
    <source>
        <dbReference type="Proteomes" id="UP000735302"/>
    </source>
</evidence>
<keyword evidence="3" id="KW-1185">Reference proteome</keyword>
<protein>
    <submittedName>
        <fullName evidence="2">Uncharacterized protein</fullName>
    </submittedName>
</protein>
<name>A0AAV4B4F2_9GAST</name>
<evidence type="ECO:0000313" key="2">
    <source>
        <dbReference type="EMBL" id="GFO14082.1"/>
    </source>
</evidence>
<reference evidence="2 3" key="1">
    <citation type="journal article" date="2021" name="Elife">
        <title>Chloroplast acquisition without the gene transfer in kleptoplastic sea slugs, Plakobranchus ocellatus.</title>
        <authorList>
            <person name="Maeda T."/>
            <person name="Takahashi S."/>
            <person name="Yoshida T."/>
            <person name="Shimamura S."/>
            <person name="Takaki Y."/>
            <person name="Nagai Y."/>
            <person name="Toyoda A."/>
            <person name="Suzuki Y."/>
            <person name="Arimoto A."/>
            <person name="Ishii H."/>
            <person name="Satoh N."/>
            <person name="Nishiyama T."/>
            <person name="Hasebe M."/>
            <person name="Maruyama T."/>
            <person name="Minagawa J."/>
            <person name="Obokata J."/>
            <person name="Shigenobu S."/>
        </authorList>
    </citation>
    <scope>NUCLEOTIDE SEQUENCE [LARGE SCALE GENOMIC DNA]</scope>
</reference>
<feature type="region of interest" description="Disordered" evidence="1">
    <location>
        <begin position="22"/>
        <end position="62"/>
    </location>
</feature>
<comment type="caution">
    <text evidence="2">The sequence shown here is derived from an EMBL/GenBank/DDBJ whole genome shotgun (WGS) entry which is preliminary data.</text>
</comment>
<sequence>MRFDIEVKLDDNIRSKAVMSRRRVGGRWHSGYRDRPEIRRDPSVTSSSSDDTRPDGGPLSLRSPCCGLAIYNKPAVMSLAG</sequence>
<organism evidence="2 3">
    <name type="scientific">Plakobranchus ocellatus</name>
    <dbReference type="NCBI Taxonomy" id="259542"/>
    <lineage>
        <taxon>Eukaryota</taxon>
        <taxon>Metazoa</taxon>
        <taxon>Spiralia</taxon>
        <taxon>Lophotrochozoa</taxon>
        <taxon>Mollusca</taxon>
        <taxon>Gastropoda</taxon>
        <taxon>Heterobranchia</taxon>
        <taxon>Euthyneura</taxon>
        <taxon>Panpulmonata</taxon>
        <taxon>Sacoglossa</taxon>
        <taxon>Placobranchoidea</taxon>
        <taxon>Plakobranchidae</taxon>
        <taxon>Plakobranchus</taxon>
    </lineage>
</organism>
<proteinExistence type="predicted"/>
<gene>
    <name evidence="2" type="ORF">PoB_004058700</name>
</gene>
<evidence type="ECO:0000256" key="1">
    <source>
        <dbReference type="SAM" id="MobiDB-lite"/>
    </source>
</evidence>
<accession>A0AAV4B4F2</accession>
<feature type="compositionally biased region" description="Basic and acidic residues" evidence="1">
    <location>
        <begin position="31"/>
        <end position="42"/>
    </location>
</feature>
<dbReference type="EMBL" id="BLXT01004526">
    <property type="protein sequence ID" value="GFO14082.1"/>
    <property type="molecule type" value="Genomic_DNA"/>
</dbReference>
<dbReference type="AlphaFoldDB" id="A0AAV4B4F2"/>